<reference evidence="20" key="1">
    <citation type="submission" date="2025-08" db="UniProtKB">
        <authorList>
            <consortium name="RefSeq"/>
        </authorList>
    </citation>
    <scope>IDENTIFICATION</scope>
</reference>
<dbReference type="PROSITE" id="PS50297">
    <property type="entry name" value="ANK_REP_REGION"/>
    <property type="match status" value="1"/>
</dbReference>
<keyword evidence="11" id="KW-0406">Ion transport</keyword>
<dbReference type="KEGG" id="char:105895323"/>
<keyword evidence="6 17" id="KW-0812">Transmembrane</keyword>
<keyword evidence="9 17" id="KW-1133">Transmembrane helix</keyword>
<evidence type="ECO:0000256" key="11">
    <source>
        <dbReference type="ARBA" id="ARBA00023065"/>
    </source>
</evidence>
<dbReference type="GO" id="GO:0005262">
    <property type="term" value="F:calcium channel activity"/>
    <property type="evidence" value="ECO:0007669"/>
    <property type="project" value="UniProtKB-KW"/>
</dbReference>
<dbReference type="SMART" id="SM00248">
    <property type="entry name" value="ANK"/>
    <property type="match status" value="4"/>
</dbReference>
<dbReference type="PANTHER" id="PTHR10582">
    <property type="entry name" value="TRANSIENT RECEPTOR POTENTIAL ION CHANNEL PROTEIN"/>
    <property type="match status" value="1"/>
</dbReference>
<evidence type="ECO:0000256" key="3">
    <source>
        <dbReference type="ARBA" id="ARBA00022475"/>
    </source>
</evidence>
<dbReference type="PANTHER" id="PTHR10582:SF5">
    <property type="entry name" value="TRANSIENT RECEPTOR POTENTIAL CATION CHANNEL SUBFAMILY V MEMBER 2"/>
    <property type="match status" value="1"/>
</dbReference>
<feature type="transmembrane region" description="Helical" evidence="17">
    <location>
        <begin position="599"/>
        <end position="622"/>
    </location>
</feature>
<dbReference type="InterPro" id="IPR024862">
    <property type="entry name" value="TRPV"/>
</dbReference>
<keyword evidence="10 15" id="KW-0040">ANK repeat</keyword>
<accession>A0A6P8FUS7</accession>
<feature type="compositionally biased region" description="Low complexity" evidence="16">
    <location>
        <begin position="542"/>
        <end position="553"/>
    </location>
</feature>
<dbReference type="PRINTS" id="PR01768">
    <property type="entry name" value="TRPVRECEPTOR"/>
</dbReference>
<dbReference type="SUPFAM" id="SSF48403">
    <property type="entry name" value="Ankyrin repeat"/>
    <property type="match status" value="1"/>
</dbReference>
<dbReference type="InterPro" id="IPR002110">
    <property type="entry name" value="Ankyrin_rpt"/>
</dbReference>
<protein>
    <submittedName>
        <fullName evidence="20">Transient receptor potential cation channel subfamily V member 1-like</fullName>
    </submittedName>
</protein>
<evidence type="ECO:0000256" key="6">
    <source>
        <dbReference type="ARBA" id="ARBA00022692"/>
    </source>
</evidence>
<evidence type="ECO:0000256" key="10">
    <source>
        <dbReference type="ARBA" id="ARBA00023043"/>
    </source>
</evidence>
<dbReference type="GO" id="GO:0098703">
    <property type="term" value="P:calcium ion import across plasma membrane"/>
    <property type="evidence" value="ECO:0007669"/>
    <property type="project" value="TreeGrafter"/>
</dbReference>
<evidence type="ECO:0000256" key="17">
    <source>
        <dbReference type="SAM" id="Phobius"/>
    </source>
</evidence>
<keyword evidence="3" id="KW-1003">Cell membrane</keyword>
<evidence type="ECO:0000256" key="13">
    <source>
        <dbReference type="ARBA" id="ARBA00023303"/>
    </source>
</evidence>
<keyword evidence="8" id="KW-0106">Calcium</keyword>
<dbReference type="Pfam" id="PF12796">
    <property type="entry name" value="Ank_2"/>
    <property type="match status" value="1"/>
</dbReference>
<evidence type="ECO:0000256" key="1">
    <source>
        <dbReference type="ARBA" id="ARBA00004651"/>
    </source>
</evidence>
<keyword evidence="13" id="KW-0407">Ion channel</keyword>
<evidence type="ECO:0000259" key="18">
    <source>
        <dbReference type="Pfam" id="PF00520"/>
    </source>
</evidence>
<dbReference type="Pfam" id="PF00520">
    <property type="entry name" value="Ion_trans"/>
    <property type="match status" value="1"/>
</dbReference>
<dbReference type="InterPro" id="IPR008347">
    <property type="entry name" value="TrpV1-4"/>
</dbReference>
<feature type="transmembrane region" description="Helical" evidence="17">
    <location>
        <begin position="403"/>
        <end position="425"/>
    </location>
</feature>
<feature type="region of interest" description="Disordered" evidence="16">
    <location>
        <begin position="731"/>
        <end position="750"/>
    </location>
</feature>
<dbReference type="OrthoDB" id="533508at2759"/>
<evidence type="ECO:0000256" key="15">
    <source>
        <dbReference type="PROSITE-ProRule" id="PRU00023"/>
    </source>
</evidence>
<evidence type="ECO:0000313" key="19">
    <source>
        <dbReference type="Proteomes" id="UP000515152"/>
    </source>
</evidence>
<comment type="subcellular location">
    <subcellularLocation>
        <location evidence="1">Cell membrane</location>
        <topology evidence="1">Multi-pass membrane protein</topology>
    </subcellularLocation>
</comment>
<dbReference type="GO" id="GO:0005886">
    <property type="term" value="C:plasma membrane"/>
    <property type="evidence" value="ECO:0007669"/>
    <property type="project" value="UniProtKB-SubCell"/>
</dbReference>
<evidence type="ECO:0000256" key="8">
    <source>
        <dbReference type="ARBA" id="ARBA00022837"/>
    </source>
</evidence>
<dbReference type="GeneID" id="105895323"/>
<sequence length="750" mass="86225">MAINPQSFKLEIDDRSVEERRKDTERTNAKKKRNFVVSALENDRSEKDKGPMDSKYIEDLGEPESTIRINLGFLNRNKGDPNQESLRRRLFEAVSSRDVTQLQETEEYLKRNGKLLSDSVYRLDGKTPLVKALLNLKKGENETVKYLLDIAEKMGDLQEFINVAHTDSYYFGQTALHVAIERRSKYFVELLVEKGADVHAKACGKFFQLRDGPCFYFGELPLSLAACTNQREIVDFLLENQYQSVDVRETDSQGNMVLHALVVVGDNSSENTDFIIKMYDHILTKAAQLHPKVKLEEIKNNQGLTPIKLAAKTGKIKLLEHMMHREFHGQESIRFSRKFTEWAYGPVYGSLYDLGSLDSFEKNSVLEIVVYGSEIPNRLEMLQVEPLNRLLDEKWNRFAHRIFLFRFVMYCLYLCIFTSVSYFGNRKMLLDIGRKRPNLQSLLIDGYFELIFFLQALLCIISFVLYWCGQKEHLCFLVLSLVLSWINLLYFCRGSRHMGIYSVMIQKILLGDILRFLLVYIVFLIGFSAAVVTLMDEPEDLNNTTSVSSNQTSLRPDSDSDESEKPTFKSFHFTTQELFKFTIGMGDLEFTEQYRYTEMFYVLLISYIVLTYILLLNMLIALMSSTVAGVSEESTNIWKLQRAITILDMERILPLGLRKRLRCGEKKDLGGSAGDECRWCLRVEEMTWNQVGVRDTICEDPGSHKSMKMSTPAPTSEKGKGWSLLRRVGLTRRASNSERGQTSLQSPGQA</sequence>
<feature type="transmembrane region" description="Helical" evidence="17">
    <location>
        <begin position="513"/>
        <end position="535"/>
    </location>
</feature>
<dbReference type="InterPro" id="IPR005821">
    <property type="entry name" value="Ion_trans_dom"/>
</dbReference>
<dbReference type="RefSeq" id="XP_031427145.1">
    <property type="nucleotide sequence ID" value="XM_031571285.1"/>
</dbReference>
<dbReference type="InterPro" id="IPR036770">
    <property type="entry name" value="Ankyrin_rpt-contain_sf"/>
</dbReference>
<evidence type="ECO:0000256" key="16">
    <source>
        <dbReference type="SAM" id="MobiDB-lite"/>
    </source>
</evidence>
<keyword evidence="7" id="KW-0677">Repeat</keyword>
<keyword evidence="19" id="KW-1185">Reference proteome</keyword>
<dbReference type="FunFam" id="1.25.40.20:FF:000018">
    <property type="entry name" value="Transient receptor potential cation channel subfamily V member 1"/>
    <property type="match status" value="1"/>
</dbReference>
<evidence type="ECO:0000256" key="7">
    <source>
        <dbReference type="ARBA" id="ARBA00022737"/>
    </source>
</evidence>
<feature type="region of interest" description="Disordered" evidence="16">
    <location>
        <begin position="701"/>
        <end position="724"/>
    </location>
</feature>
<organism evidence="19 20">
    <name type="scientific">Clupea harengus</name>
    <name type="common">Atlantic herring</name>
    <dbReference type="NCBI Taxonomy" id="7950"/>
    <lineage>
        <taxon>Eukaryota</taxon>
        <taxon>Metazoa</taxon>
        <taxon>Chordata</taxon>
        <taxon>Craniata</taxon>
        <taxon>Vertebrata</taxon>
        <taxon>Euteleostomi</taxon>
        <taxon>Actinopterygii</taxon>
        <taxon>Neopterygii</taxon>
        <taxon>Teleostei</taxon>
        <taxon>Clupei</taxon>
        <taxon>Clupeiformes</taxon>
        <taxon>Clupeoidei</taxon>
        <taxon>Clupeidae</taxon>
        <taxon>Clupea</taxon>
    </lineage>
</organism>
<feature type="region of interest" description="Disordered" evidence="16">
    <location>
        <begin position="542"/>
        <end position="566"/>
    </location>
</feature>
<feature type="compositionally biased region" description="Polar residues" evidence="16">
    <location>
        <begin position="733"/>
        <end position="750"/>
    </location>
</feature>
<proteinExistence type="predicted"/>
<feature type="transmembrane region" description="Helical" evidence="17">
    <location>
        <begin position="473"/>
        <end position="492"/>
    </location>
</feature>
<evidence type="ECO:0000256" key="5">
    <source>
        <dbReference type="ARBA" id="ARBA00022673"/>
    </source>
</evidence>
<keyword evidence="4" id="KW-0109">Calcium transport</keyword>
<feature type="domain" description="Ion transport" evidence="18">
    <location>
        <begin position="447"/>
        <end position="633"/>
    </location>
</feature>
<evidence type="ECO:0000313" key="20">
    <source>
        <dbReference type="RefSeq" id="XP_031427145.1"/>
    </source>
</evidence>
<dbReference type="AlphaFoldDB" id="A0A6P8FUS7"/>
<feature type="transmembrane region" description="Helical" evidence="17">
    <location>
        <begin position="446"/>
        <end position="467"/>
    </location>
</feature>
<feature type="repeat" description="ANK" evidence="15">
    <location>
        <begin position="171"/>
        <end position="203"/>
    </location>
</feature>
<evidence type="ECO:0000256" key="4">
    <source>
        <dbReference type="ARBA" id="ARBA00022568"/>
    </source>
</evidence>
<evidence type="ECO:0000256" key="2">
    <source>
        <dbReference type="ARBA" id="ARBA00022448"/>
    </source>
</evidence>
<evidence type="ECO:0000256" key="12">
    <source>
        <dbReference type="ARBA" id="ARBA00023136"/>
    </source>
</evidence>
<comment type="catalytic activity">
    <reaction evidence="14">
        <text>Ca(2+)(in) = Ca(2+)(out)</text>
        <dbReference type="Rhea" id="RHEA:29671"/>
        <dbReference type="ChEBI" id="CHEBI:29108"/>
    </reaction>
</comment>
<evidence type="ECO:0000256" key="9">
    <source>
        <dbReference type="ARBA" id="ARBA00022989"/>
    </source>
</evidence>
<dbReference type="PROSITE" id="PS50088">
    <property type="entry name" value="ANK_REPEAT"/>
    <property type="match status" value="1"/>
</dbReference>
<keyword evidence="12 17" id="KW-0472">Membrane</keyword>
<keyword evidence="2" id="KW-0813">Transport</keyword>
<dbReference type="Gene3D" id="1.25.40.20">
    <property type="entry name" value="Ankyrin repeat-containing domain"/>
    <property type="match status" value="1"/>
</dbReference>
<name>A0A6P8FUS7_CLUHA</name>
<feature type="region of interest" description="Disordered" evidence="16">
    <location>
        <begin position="1"/>
        <end position="32"/>
    </location>
</feature>
<dbReference type="Proteomes" id="UP000515152">
    <property type="component" value="Chromosome 8"/>
</dbReference>
<keyword evidence="5" id="KW-0107">Calcium channel</keyword>
<gene>
    <name evidence="20" type="primary">LOC105895323</name>
</gene>
<feature type="compositionally biased region" description="Basic and acidic residues" evidence="16">
    <location>
        <begin position="10"/>
        <end position="28"/>
    </location>
</feature>
<evidence type="ECO:0000256" key="14">
    <source>
        <dbReference type="ARBA" id="ARBA00036634"/>
    </source>
</evidence>